<comment type="caution">
    <text evidence="5">The sequence shown here is derived from an EMBL/GenBank/DDBJ whole genome shotgun (WGS) entry which is preliminary data.</text>
</comment>
<keyword evidence="2" id="KW-0677">Repeat</keyword>
<dbReference type="InterPro" id="IPR032675">
    <property type="entry name" value="LRR_dom_sf"/>
</dbReference>
<dbReference type="PROSITE" id="PS50088">
    <property type="entry name" value="ANK_REPEAT"/>
    <property type="match status" value="1"/>
</dbReference>
<feature type="region of interest" description="Disordered" evidence="4">
    <location>
        <begin position="390"/>
        <end position="421"/>
    </location>
</feature>
<dbReference type="InterPro" id="IPR001611">
    <property type="entry name" value="Leu-rich_rpt"/>
</dbReference>
<dbReference type="PROSITE" id="PS51450">
    <property type="entry name" value="LRR"/>
    <property type="match status" value="1"/>
</dbReference>
<reference evidence="6" key="1">
    <citation type="journal article" date="2015" name="PLoS Genet.">
        <title>Genome Sequence and Transcriptome Analyses of Chrysochromulina tobin: Metabolic Tools for Enhanced Algal Fitness in the Prominent Order Prymnesiales (Haptophyceae).</title>
        <authorList>
            <person name="Hovde B.T."/>
            <person name="Deodato C.R."/>
            <person name="Hunsperger H.M."/>
            <person name="Ryken S.A."/>
            <person name="Yost W."/>
            <person name="Jha R.K."/>
            <person name="Patterson J."/>
            <person name="Monnat R.J. Jr."/>
            <person name="Barlow S.B."/>
            <person name="Starkenburg S.R."/>
            <person name="Cattolico R.A."/>
        </authorList>
    </citation>
    <scope>NUCLEOTIDE SEQUENCE</scope>
    <source>
        <strain evidence="6">CCMP291</strain>
    </source>
</reference>
<dbReference type="SUPFAM" id="SSF48403">
    <property type="entry name" value="Ankyrin repeat"/>
    <property type="match status" value="1"/>
</dbReference>
<sequence length="734" mass="80554">MEILLEFVRKAGDANDIEVPDEDDRTPLMLAADNGKFECVRLLVNEGKCKLDKKDKEGKTAKEIAIARKHTQIAAFLADPKGWKEEEDDEDEDEEALRKRKFLAAQRSASAEKAAAAQEEVHRAKVEAAEALDKALASASKPVWEEIEPVLKEKKRALTIKNKPALKLSTGPVDPAVWQCVCLFELRLELAERALTSLPPQLSRLVDLVTLIVSGNALAALPDEVGSLVKLKNLEAAANELVTLPQTLSQLAALQVLDVSRNKLTSIAPISALEGLVAVNVGYNLLTELTLNWEKLEHLQKLEAPSNRIVLLPPGMGALQQLVTLDFTANCIEQVPIELGNLTVKKLQYVKLKENPLADPRIRRFVEDDAPTLVKDLLNHVRKNGYKGEVAAGAGKKGGGGGKKGKKGKGKAAAAEDEEEDDDADVAALLAQMAGGGSDDDVMRTGTFVDGHCGETTDGQSGDCAIGDFGMLKLNAAHVRTWQMATAECTQRCQACSRCKYISISREYKDCSWYASCDLRSTKRFSDFRSMTVQPADAQQQLPREWKPFVNRSSLVATREALGKLHPNKGKWPWVQPTARASVALVLYGKIGTLHHPSWFTSDAKAEAGVVYLAHATVQRHVLDANPAATMALFIHSWNPSLGPTIDTLYRPQWSQHEPLETNDAVESASMSIARALRAVRRAERDRGAPFDLIACWRHDLHFSAPLRWAALPRAQLWFTAQCCDFDPAGSIDR</sequence>
<dbReference type="Gene3D" id="1.25.40.20">
    <property type="entry name" value="Ankyrin repeat-containing domain"/>
    <property type="match status" value="1"/>
</dbReference>
<dbReference type="InterPro" id="IPR003591">
    <property type="entry name" value="Leu-rich_rpt_typical-subtyp"/>
</dbReference>
<evidence type="ECO:0000256" key="2">
    <source>
        <dbReference type="ARBA" id="ARBA00022737"/>
    </source>
</evidence>
<dbReference type="OrthoDB" id="566279at2759"/>
<dbReference type="Gene3D" id="3.80.10.10">
    <property type="entry name" value="Ribonuclease Inhibitor"/>
    <property type="match status" value="2"/>
</dbReference>
<dbReference type="InterPro" id="IPR002110">
    <property type="entry name" value="Ankyrin_rpt"/>
</dbReference>
<keyword evidence="1" id="KW-0433">Leucine-rich repeat</keyword>
<evidence type="ECO:0000256" key="1">
    <source>
        <dbReference type="ARBA" id="ARBA00022614"/>
    </source>
</evidence>
<dbReference type="SMART" id="SM00369">
    <property type="entry name" value="LRR_TYP"/>
    <property type="match status" value="3"/>
</dbReference>
<dbReference type="GO" id="GO:0005737">
    <property type="term" value="C:cytoplasm"/>
    <property type="evidence" value="ECO:0007669"/>
    <property type="project" value="TreeGrafter"/>
</dbReference>
<dbReference type="SUPFAM" id="SSF52058">
    <property type="entry name" value="L domain-like"/>
    <property type="match status" value="1"/>
</dbReference>
<dbReference type="Pfam" id="PF12796">
    <property type="entry name" value="Ank_2"/>
    <property type="match status" value="1"/>
</dbReference>
<protein>
    <submittedName>
        <fullName evidence="5">Leucine rich repeat protein</fullName>
    </submittedName>
</protein>
<dbReference type="SMART" id="SM00248">
    <property type="entry name" value="ANK"/>
    <property type="match status" value="2"/>
</dbReference>
<gene>
    <name evidence="5" type="ORF">Ctob_013376</name>
</gene>
<organism evidence="5 6">
    <name type="scientific">Chrysochromulina tobinii</name>
    <dbReference type="NCBI Taxonomy" id="1460289"/>
    <lineage>
        <taxon>Eukaryota</taxon>
        <taxon>Haptista</taxon>
        <taxon>Haptophyta</taxon>
        <taxon>Prymnesiophyceae</taxon>
        <taxon>Prymnesiales</taxon>
        <taxon>Chrysochromulinaceae</taxon>
        <taxon>Chrysochromulina</taxon>
    </lineage>
</organism>
<accession>A0A0M0JTD5</accession>
<keyword evidence="3" id="KW-0040">ANK repeat</keyword>
<dbReference type="PANTHER" id="PTHR48051">
    <property type="match status" value="1"/>
</dbReference>
<proteinExistence type="predicted"/>
<dbReference type="PROSITE" id="PS50297">
    <property type="entry name" value="ANK_REP_REGION"/>
    <property type="match status" value="1"/>
</dbReference>
<evidence type="ECO:0000313" key="6">
    <source>
        <dbReference type="Proteomes" id="UP000037460"/>
    </source>
</evidence>
<evidence type="ECO:0000256" key="3">
    <source>
        <dbReference type="PROSITE-ProRule" id="PRU00023"/>
    </source>
</evidence>
<keyword evidence="6" id="KW-1185">Reference proteome</keyword>
<dbReference type="EMBL" id="JWZX01002360">
    <property type="protein sequence ID" value="KOO29780.1"/>
    <property type="molecule type" value="Genomic_DNA"/>
</dbReference>
<dbReference type="InterPro" id="IPR050216">
    <property type="entry name" value="LRR_domain-containing"/>
</dbReference>
<dbReference type="AlphaFoldDB" id="A0A0M0JTD5"/>
<evidence type="ECO:0000256" key="4">
    <source>
        <dbReference type="SAM" id="MobiDB-lite"/>
    </source>
</evidence>
<evidence type="ECO:0000313" key="5">
    <source>
        <dbReference type="EMBL" id="KOO29780.1"/>
    </source>
</evidence>
<name>A0A0M0JTD5_9EUKA</name>
<feature type="repeat" description="ANK" evidence="3">
    <location>
        <begin position="23"/>
        <end position="47"/>
    </location>
</feature>
<dbReference type="PANTHER" id="PTHR48051:SF1">
    <property type="entry name" value="RAS SUPPRESSOR PROTEIN 1"/>
    <property type="match status" value="1"/>
</dbReference>
<dbReference type="InterPro" id="IPR036770">
    <property type="entry name" value="Ankyrin_rpt-contain_sf"/>
</dbReference>
<dbReference type="Proteomes" id="UP000037460">
    <property type="component" value="Unassembled WGS sequence"/>
</dbReference>